<evidence type="ECO:0000256" key="1">
    <source>
        <dbReference type="SAM" id="MobiDB-lite"/>
    </source>
</evidence>
<dbReference type="Proteomes" id="UP000186922">
    <property type="component" value="Unassembled WGS sequence"/>
</dbReference>
<sequence length="247" mass="27196">MMFTMALGRLASTGSAAVDGCQAAGVTGGSVNSSNCKAIRSAMVDISRTGVGYKGASGLIKLGPYGDRYVLTELFAMDPSGAFYTNVARYDPESHNYTELKTIPWVGGSPPANEPACGYEGVCPEEFPEVAVAVGVTIPVICGLAALFYFYWKQESARRKSDHEWIATIRQMQFPKHKKDEFGENTPENMVDESHQAQDTAAEGPHLKFYNLVKGLHETCYFQLDILWDAQWERHSVGPLEVQWVAR</sequence>
<dbReference type="EMBL" id="BDGG01000001">
    <property type="protein sequence ID" value="GAU89235.1"/>
    <property type="molecule type" value="Genomic_DNA"/>
</dbReference>
<keyword evidence="5" id="KW-1185">Reference proteome</keyword>
<feature type="chain" id="PRO_5008897351" description="Receptor ligand binding region domain-containing protein" evidence="3">
    <location>
        <begin position="18"/>
        <end position="247"/>
    </location>
</feature>
<comment type="caution">
    <text evidence="4">The sequence shown here is derived from an EMBL/GenBank/DDBJ whole genome shotgun (WGS) entry which is preliminary data.</text>
</comment>
<feature type="region of interest" description="Disordered" evidence="1">
    <location>
        <begin position="177"/>
        <end position="199"/>
    </location>
</feature>
<name>A0A1D1ULG5_RAMVA</name>
<feature type="signal peptide" evidence="3">
    <location>
        <begin position="1"/>
        <end position="17"/>
    </location>
</feature>
<feature type="transmembrane region" description="Helical" evidence="2">
    <location>
        <begin position="130"/>
        <end position="152"/>
    </location>
</feature>
<gene>
    <name evidence="4" type="primary">RvY_01811</name>
    <name evidence="4" type="synonym">RvY_01811.2</name>
    <name evidence="4" type="ORF">RvY_01811-2</name>
</gene>
<reference evidence="4 5" key="1">
    <citation type="journal article" date="2016" name="Nat. Commun.">
        <title>Extremotolerant tardigrade genome and improved radiotolerance of human cultured cells by tardigrade-unique protein.</title>
        <authorList>
            <person name="Hashimoto T."/>
            <person name="Horikawa D.D."/>
            <person name="Saito Y."/>
            <person name="Kuwahara H."/>
            <person name="Kozuka-Hata H."/>
            <person name="Shin-I T."/>
            <person name="Minakuchi Y."/>
            <person name="Ohishi K."/>
            <person name="Motoyama A."/>
            <person name="Aizu T."/>
            <person name="Enomoto A."/>
            <person name="Kondo K."/>
            <person name="Tanaka S."/>
            <person name="Hara Y."/>
            <person name="Koshikawa S."/>
            <person name="Sagara H."/>
            <person name="Miura T."/>
            <person name="Yokobori S."/>
            <person name="Miyagawa K."/>
            <person name="Suzuki Y."/>
            <person name="Kubo T."/>
            <person name="Oyama M."/>
            <person name="Kohara Y."/>
            <person name="Fujiyama A."/>
            <person name="Arakawa K."/>
            <person name="Katayama T."/>
            <person name="Toyoda A."/>
            <person name="Kunieda T."/>
        </authorList>
    </citation>
    <scope>NUCLEOTIDE SEQUENCE [LARGE SCALE GENOMIC DNA]</scope>
    <source>
        <strain evidence="4 5">YOKOZUNA-1</strain>
    </source>
</reference>
<evidence type="ECO:0000313" key="4">
    <source>
        <dbReference type="EMBL" id="GAU89235.1"/>
    </source>
</evidence>
<dbReference type="STRING" id="947166.A0A1D1ULG5"/>
<proteinExistence type="predicted"/>
<dbReference type="InterPro" id="IPR028082">
    <property type="entry name" value="Peripla_BP_I"/>
</dbReference>
<dbReference type="AlphaFoldDB" id="A0A1D1ULG5"/>
<evidence type="ECO:0000313" key="5">
    <source>
        <dbReference type="Proteomes" id="UP000186922"/>
    </source>
</evidence>
<keyword evidence="2" id="KW-0812">Transmembrane</keyword>
<organism evidence="4 5">
    <name type="scientific">Ramazzottius varieornatus</name>
    <name type="common">Water bear</name>
    <name type="synonym">Tardigrade</name>
    <dbReference type="NCBI Taxonomy" id="947166"/>
    <lineage>
        <taxon>Eukaryota</taxon>
        <taxon>Metazoa</taxon>
        <taxon>Ecdysozoa</taxon>
        <taxon>Tardigrada</taxon>
        <taxon>Eutardigrada</taxon>
        <taxon>Parachela</taxon>
        <taxon>Hypsibioidea</taxon>
        <taxon>Ramazzottiidae</taxon>
        <taxon>Ramazzottius</taxon>
    </lineage>
</organism>
<dbReference type="SUPFAM" id="SSF53822">
    <property type="entry name" value="Periplasmic binding protein-like I"/>
    <property type="match status" value="1"/>
</dbReference>
<evidence type="ECO:0000256" key="3">
    <source>
        <dbReference type="SAM" id="SignalP"/>
    </source>
</evidence>
<evidence type="ECO:0008006" key="6">
    <source>
        <dbReference type="Google" id="ProtNLM"/>
    </source>
</evidence>
<evidence type="ECO:0000256" key="2">
    <source>
        <dbReference type="SAM" id="Phobius"/>
    </source>
</evidence>
<keyword evidence="2" id="KW-1133">Transmembrane helix</keyword>
<protein>
    <recommendedName>
        <fullName evidence="6">Receptor ligand binding region domain-containing protein</fullName>
    </recommendedName>
</protein>
<accession>A0A1D1ULG5</accession>
<keyword evidence="3" id="KW-0732">Signal</keyword>
<keyword evidence="2" id="KW-0472">Membrane</keyword>
<dbReference type="Gene3D" id="3.40.50.2300">
    <property type="match status" value="1"/>
</dbReference>